<keyword evidence="3" id="KW-1185">Reference proteome</keyword>
<keyword evidence="1" id="KW-0175">Coiled coil</keyword>
<name>A0A821ME01_9BILA</name>
<sequence>MSKDTNNLCKKVSTLLKAHSAKWSRRLGENPQISECPPMKQQFMNLVSISSLLADSFDNARKEIKRELATIPSLPRCQVKRDKQNARQNFNQADKQLKRLAEEQIKLQDQLNELNQQLENTSLETLREADVRSKKNILKKQLRQKGIELHEARDVLNIEKQLRDKRLDQIVEENRRVEINLLENLNRYMQQYFAAMQVKLPPATIERITRT</sequence>
<feature type="coiled-coil region" evidence="1">
    <location>
        <begin position="83"/>
        <end position="124"/>
    </location>
</feature>
<feature type="non-terminal residue" evidence="2">
    <location>
        <position position="211"/>
    </location>
</feature>
<dbReference type="AlphaFoldDB" id="A0A821ME01"/>
<reference evidence="2" key="1">
    <citation type="submission" date="2021-02" db="EMBL/GenBank/DDBJ databases">
        <authorList>
            <person name="Nowell W R."/>
        </authorList>
    </citation>
    <scope>NUCLEOTIDE SEQUENCE</scope>
</reference>
<dbReference type="Proteomes" id="UP000663873">
    <property type="component" value="Unassembled WGS sequence"/>
</dbReference>
<comment type="caution">
    <text evidence="2">The sequence shown here is derived from an EMBL/GenBank/DDBJ whole genome shotgun (WGS) entry which is preliminary data.</text>
</comment>
<proteinExistence type="predicted"/>
<organism evidence="2 3">
    <name type="scientific">Rotaria socialis</name>
    <dbReference type="NCBI Taxonomy" id="392032"/>
    <lineage>
        <taxon>Eukaryota</taxon>
        <taxon>Metazoa</taxon>
        <taxon>Spiralia</taxon>
        <taxon>Gnathifera</taxon>
        <taxon>Rotifera</taxon>
        <taxon>Eurotatoria</taxon>
        <taxon>Bdelloidea</taxon>
        <taxon>Philodinida</taxon>
        <taxon>Philodinidae</taxon>
        <taxon>Rotaria</taxon>
    </lineage>
</organism>
<evidence type="ECO:0000313" key="2">
    <source>
        <dbReference type="EMBL" id="CAF4766311.1"/>
    </source>
</evidence>
<protein>
    <submittedName>
        <fullName evidence="2">Uncharacterized protein</fullName>
    </submittedName>
</protein>
<evidence type="ECO:0000313" key="3">
    <source>
        <dbReference type="Proteomes" id="UP000663873"/>
    </source>
</evidence>
<gene>
    <name evidence="2" type="ORF">UJA718_LOCUS39690</name>
</gene>
<accession>A0A821ME01</accession>
<evidence type="ECO:0000256" key="1">
    <source>
        <dbReference type="SAM" id="Coils"/>
    </source>
</evidence>
<dbReference type="EMBL" id="CAJOBP010042452">
    <property type="protein sequence ID" value="CAF4766311.1"/>
    <property type="molecule type" value="Genomic_DNA"/>
</dbReference>